<dbReference type="PANTHER" id="PTHR43638">
    <property type="entry name" value="OXIDOREDUCTASE, ALDO/KETO REDUCTASE FAMILY PROTEIN"/>
    <property type="match status" value="1"/>
</dbReference>
<feature type="domain" description="NADP-dependent oxidoreductase" evidence="4">
    <location>
        <begin position="19"/>
        <end position="267"/>
    </location>
</feature>
<reference evidence="6 7" key="1">
    <citation type="submission" date="2017-07" db="EMBL/GenBank/DDBJ databases">
        <title>Phylogenetic study on the rhizospheric bacterium Ochrobactrum sp. A44.</title>
        <authorList>
            <person name="Krzyzanowska D.M."/>
            <person name="Ossowicki A."/>
            <person name="Rajewska M."/>
            <person name="Maciag T."/>
            <person name="Kaczynski Z."/>
            <person name="Czerwicka M."/>
            <person name="Jafra S."/>
        </authorList>
    </citation>
    <scope>NUCLEOTIDE SEQUENCE [LARGE SCALE GENOMIC DNA]</scope>
    <source>
        <strain evidence="6 7">CCUG 30717</strain>
    </source>
</reference>
<accession>A0A256GU90</accession>
<feature type="site" description="Lowers pKa of active site Tyr" evidence="3">
    <location>
        <position position="82"/>
    </location>
</feature>
<dbReference type="PRINTS" id="PR00069">
    <property type="entry name" value="ALDKETRDTASE"/>
</dbReference>
<dbReference type="Gene3D" id="3.20.20.100">
    <property type="entry name" value="NADP-dependent oxidoreductase domain"/>
    <property type="match status" value="1"/>
</dbReference>
<reference evidence="5 8" key="2">
    <citation type="submission" date="2018-11" db="EMBL/GenBank/DDBJ databases">
        <title>Genome sequencing and analysis.</title>
        <authorList>
            <person name="Huang Y.-T."/>
        </authorList>
    </citation>
    <scope>NUCLEOTIDE SEQUENCE [LARGE SCALE GENOMIC DNA]</scope>
    <source>
        <strain evidence="5 8">SHIN</strain>
    </source>
</reference>
<dbReference type="InterPro" id="IPR036812">
    <property type="entry name" value="NAD(P)_OxRdtase_dom_sf"/>
</dbReference>
<keyword evidence="7" id="KW-1185">Reference proteome</keyword>
<dbReference type="InterPro" id="IPR023210">
    <property type="entry name" value="NADP_OxRdtase_dom"/>
</dbReference>
<sequence>MTGQIPQVKLASGTHVPALGQGTWYMGEDARQRRLEVEALQCGIELGMTLIDTAEMYADGGAEEVVGEAIGGRRDDVFLVSKVLPYNASAQGTIESCERSLKRLGTEKIDLYLLHWRGRYPLEETLSAFEELKRAGKIGAWGVSNFDTDDMQELTNIAGGKAVASNQILYNLIRRGPEFDLLPWCAAREVPVMAYSPIEQGRLLGNSVLHEIADEIGVSPAATALAWTMRNGNVIAIPKTSKLSHVRENRNAADIRLTEEQLTLLDRTFAPPTRKTALEML</sequence>
<dbReference type="PIRSF" id="PIRSF000097">
    <property type="entry name" value="AKR"/>
    <property type="match status" value="1"/>
</dbReference>
<dbReference type="AlphaFoldDB" id="A0A256GU90"/>
<evidence type="ECO:0000313" key="6">
    <source>
        <dbReference type="EMBL" id="OYR30702.1"/>
    </source>
</evidence>
<feature type="binding site" evidence="2">
    <location>
        <position position="115"/>
    </location>
    <ligand>
        <name>substrate</name>
    </ligand>
</feature>
<dbReference type="Pfam" id="PF00248">
    <property type="entry name" value="Aldo_ket_red"/>
    <property type="match status" value="1"/>
</dbReference>
<feature type="active site" description="Proton donor" evidence="1">
    <location>
        <position position="57"/>
    </location>
</feature>
<proteinExistence type="predicted"/>
<evidence type="ECO:0000256" key="2">
    <source>
        <dbReference type="PIRSR" id="PIRSR000097-2"/>
    </source>
</evidence>
<evidence type="ECO:0000313" key="7">
    <source>
        <dbReference type="Proteomes" id="UP000216188"/>
    </source>
</evidence>
<dbReference type="STRING" id="419475.A8A54_05560"/>
<dbReference type="InterPro" id="IPR020471">
    <property type="entry name" value="AKR"/>
</dbReference>
<protein>
    <submittedName>
        <fullName evidence="5 6">Aldo/keto reductase</fullName>
    </submittedName>
</protein>
<dbReference type="Proteomes" id="UP000526233">
    <property type="component" value="Unassembled WGS sequence"/>
</dbReference>
<evidence type="ECO:0000256" key="1">
    <source>
        <dbReference type="PIRSR" id="PIRSR000097-1"/>
    </source>
</evidence>
<dbReference type="EMBL" id="PKQI01000003">
    <property type="protein sequence ID" value="NNV22225.1"/>
    <property type="molecule type" value="Genomic_DNA"/>
</dbReference>
<dbReference type="RefSeq" id="WP_007875276.1">
    <property type="nucleotide sequence ID" value="NZ_CAXURC020000001.1"/>
</dbReference>
<dbReference type="Proteomes" id="UP000216188">
    <property type="component" value="Unassembled WGS sequence"/>
</dbReference>
<dbReference type="PANTHER" id="PTHR43638:SF3">
    <property type="entry name" value="ALDEHYDE REDUCTASE"/>
    <property type="match status" value="1"/>
</dbReference>
<dbReference type="CDD" id="cd19138">
    <property type="entry name" value="AKR_YeaE"/>
    <property type="match status" value="1"/>
</dbReference>
<comment type="caution">
    <text evidence="6">The sequence shown here is derived from an EMBL/GenBank/DDBJ whole genome shotgun (WGS) entry which is preliminary data.</text>
</comment>
<name>A0A256GU90_9HYPH</name>
<evidence type="ECO:0000256" key="3">
    <source>
        <dbReference type="PIRSR" id="PIRSR000097-3"/>
    </source>
</evidence>
<evidence type="ECO:0000313" key="8">
    <source>
        <dbReference type="Proteomes" id="UP000526233"/>
    </source>
</evidence>
<dbReference type="EMBL" id="NNRM01000003">
    <property type="protein sequence ID" value="OYR30702.1"/>
    <property type="molecule type" value="Genomic_DNA"/>
</dbReference>
<evidence type="ECO:0000259" key="4">
    <source>
        <dbReference type="Pfam" id="PF00248"/>
    </source>
</evidence>
<organism evidence="6 7">
    <name type="scientific">Brucella pseudogrignonensis</name>
    <dbReference type="NCBI Taxonomy" id="419475"/>
    <lineage>
        <taxon>Bacteria</taxon>
        <taxon>Pseudomonadati</taxon>
        <taxon>Pseudomonadota</taxon>
        <taxon>Alphaproteobacteria</taxon>
        <taxon>Hyphomicrobiales</taxon>
        <taxon>Brucellaceae</taxon>
        <taxon>Brucella/Ochrobactrum group</taxon>
        <taxon>Brucella</taxon>
    </lineage>
</organism>
<evidence type="ECO:0000313" key="5">
    <source>
        <dbReference type="EMBL" id="NNV22225.1"/>
    </source>
</evidence>
<dbReference type="GO" id="GO:0016491">
    <property type="term" value="F:oxidoreductase activity"/>
    <property type="evidence" value="ECO:0007669"/>
    <property type="project" value="InterPro"/>
</dbReference>
<gene>
    <name evidence="6" type="ORF">CEV34_0223</name>
    <name evidence="5" type="ORF">EHE22_17555</name>
</gene>
<dbReference type="SUPFAM" id="SSF51430">
    <property type="entry name" value="NAD(P)-linked oxidoreductase"/>
    <property type="match status" value="1"/>
</dbReference>